<dbReference type="Pfam" id="PF25198">
    <property type="entry name" value="Spore_GerAC_N"/>
    <property type="match status" value="1"/>
</dbReference>
<dbReference type="RefSeq" id="WP_006677723.1">
    <property type="nucleotide sequence ID" value="NZ_AHKH01000043.1"/>
</dbReference>
<evidence type="ECO:0000259" key="9">
    <source>
        <dbReference type="Pfam" id="PF25198"/>
    </source>
</evidence>
<comment type="similarity">
    <text evidence="2">Belongs to the GerABKC lipoprotein family.</text>
</comment>
<dbReference type="InterPro" id="IPR057336">
    <property type="entry name" value="GerAC_N"/>
</dbReference>
<proteinExistence type="inferred from homology"/>
<dbReference type="PROSITE" id="PS51257">
    <property type="entry name" value="PROKAR_LIPOPROTEIN"/>
    <property type="match status" value="1"/>
</dbReference>
<dbReference type="GO" id="GO:0016020">
    <property type="term" value="C:membrane"/>
    <property type="evidence" value="ECO:0007669"/>
    <property type="project" value="UniProtKB-SubCell"/>
</dbReference>
<evidence type="ECO:0000313" key="11">
    <source>
        <dbReference type="Proteomes" id="UP000003900"/>
    </source>
</evidence>
<dbReference type="AlphaFoldDB" id="H3SI61"/>
<keyword evidence="4" id="KW-0732">Signal</keyword>
<evidence type="ECO:0000256" key="2">
    <source>
        <dbReference type="ARBA" id="ARBA00007886"/>
    </source>
</evidence>
<dbReference type="Pfam" id="PF05504">
    <property type="entry name" value="Spore_GerAC"/>
    <property type="match status" value="1"/>
</dbReference>
<dbReference type="Gene3D" id="3.30.300.210">
    <property type="entry name" value="Nutrient germinant receptor protein C, domain 3"/>
    <property type="match status" value="1"/>
</dbReference>
<keyword evidence="3" id="KW-0309">Germination</keyword>
<dbReference type="InterPro" id="IPR038501">
    <property type="entry name" value="Spore_GerAC_C_sf"/>
</dbReference>
<evidence type="ECO:0000256" key="6">
    <source>
        <dbReference type="ARBA" id="ARBA00023139"/>
    </source>
</evidence>
<dbReference type="PATRIC" id="fig|1131935.3.peg.3365"/>
<reference evidence="10 11" key="1">
    <citation type="journal article" date="2012" name="J. Bacteriol.">
        <title>Genome Sequence of the Pattern-Forming Social Bacterium Paenibacillus dendritiformis C454 Chiral Morphotype.</title>
        <authorList>
            <person name="Sirota-Madi A."/>
            <person name="Olender T."/>
            <person name="Helman Y."/>
            <person name="Brainis I."/>
            <person name="Finkelshtein A."/>
            <person name="Roth D."/>
            <person name="Hagai E."/>
            <person name="Leshkowitz D."/>
            <person name="Brodsky L."/>
            <person name="Galatenko V."/>
            <person name="Nikolaev V."/>
            <person name="Gutnick D.L."/>
            <person name="Lancet D."/>
            <person name="Ben-Jacob E."/>
        </authorList>
    </citation>
    <scope>NUCLEOTIDE SEQUENCE [LARGE SCALE GENOMIC DNA]</scope>
    <source>
        <strain evidence="10 11">C454</strain>
    </source>
</reference>
<evidence type="ECO:0000256" key="1">
    <source>
        <dbReference type="ARBA" id="ARBA00004635"/>
    </source>
</evidence>
<gene>
    <name evidence="10" type="ORF">PDENDC454_16148</name>
</gene>
<keyword evidence="11" id="KW-1185">Reference proteome</keyword>
<evidence type="ECO:0000256" key="5">
    <source>
        <dbReference type="ARBA" id="ARBA00023136"/>
    </source>
</evidence>
<feature type="domain" description="Spore germination GerAC-like C-terminal" evidence="8">
    <location>
        <begin position="223"/>
        <end position="387"/>
    </location>
</feature>
<accession>H3SI61</accession>
<dbReference type="EMBL" id="AHKH01000043">
    <property type="protein sequence ID" value="EHQ61250.1"/>
    <property type="molecule type" value="Genomic_DNA"/>
</dbReference>
<evidence type="ECO:0000256" key="7">
    <source>
        <dbReference type="ARBA" id="ARBA00023288"/>
    </source>
</evidence>
<name>H3SI61_9BACL</name>
<dbReference type="STRING" id="1131935.PDENDC454_16148"/>
<evidence type="ECO:0000256" key="3">
    <source>
        <dbReference type="ARBA" id="ARBA00022544"/>
    </source>
</evidence>
<comment type="subcellular location">
    <subcellularLocation>
        <location evidence="1">Membrane</location>
        <topology evidence="1">Lipid-anchor</topology>
    </subcellularLocation>
</comment>
<evidence type="ECO:0000313" key="10">
    <source>
        <dbReference type="EMBL" id="EHQ61250.1"/>
    </source>
</evidence>
<organism evidence="10 11">
    <name type="scientific">Paenibacillus dendritiformis C454</name>
    <dbReference type="NCBI Taxonomy" id="1131935"/>
    <lineage>
        <taxon>Bacteria</taxon>
        <taxon>Bacillati</taxon>
        <taxon>Bacillota</taxon>
        <taxon>Bacilli</taxon>
        <taxon>Bacillales</taxon>
        <taxon>Paenibacillaceae</taxon>
        <taxon>Paenibacillus</taxon>
    </lineage>
</organism>
<dbReference type="PANTHER" id="PTHR35789">
    <property type="entry name" value="SPORE GERMINATION PROTEIN B3"/>
    <property type="match status" value="1"/>
</dbReference>
<evidence type="ECO:0000259" key="8">
    <source>
        <dbReference type="Pfam" id="PF05504"/>
    </source>
</evidence>
<keyword evidence="6" id="KW-0564">Palmitate</keyword>
<feature type="domain" description="Spore germination protein N-terminal" evidence="9">
    <location>
        <begin position="33"/>
        <end position="207"/>
    </location>
</feature>
<keyword evidence="5" id="KW-0472">Membrane</keyword>
<keyword evidence="7" id="KW-0449">Lipoprotein</keyword>
<dbReference type="NCBIfam" id="TIGR02887">
    <property type="entry name" value="spore_ger_x_C"/>
    <property type="match status" value="1"/>
</dbReference>
<dbReference type="InterPro" id="IPR008844">
    <property type="entry name" value="Spore_GerAC-like"/>
</dbReference>
<sequence>MPKKMPNLPRTVRHVFLGALIVLMGALLAGCWDRTEIEDLTIILSAAFDKAEEGGVQVSLEVFVPKSGGEDQDSSGSGGEKGGGDTTYFSASGSTVGEALYNLQNNVPRYIFWGHAEIYFISQDLAREGLLEHIDFLLRFQSPRLHAFVFLTEGKASDFLRFKTMLHENVAAMFKDLARSRTALGVSMLEAAQRLYGESKAAYAPLVAWTANHLGGKVPSVVGMGIISKDRYVGRLSEKETEGLMWLRGENKRLYVSYCDAPKECLSLRVRRNLVDTMPHWDGKKLTMRIRISANADVVQNNSRFDITDMLQNEQAEKELERQVIKTVQQAVRTTQEKWQTDIFDFAEKVHRKYPKEWNAFMEKEWSRIYSEMALDTSVSMNIARSGSATSPMKKKVGED</sequence>
<dbReference type="PANTHER" id="PTHR35789:SF1">
    <property type="entry name" value="SPORE GERMINATION PROTEIN B3"/>
    <property type="match status" value="1"/>
</dbReference>
<dbReference type="OrthoDB" id="9816067at2"/>
<evidence type="ECO:0000256" key="4">
    <source>
        <dbReference type="ARBA" id="ARBA00022729"/>
    </source>
</evidence>
<comment type="caution">
    <text evidence="10">The sequence shown here is derived from an EMBL/GenBank/DDBJ whole genome shotgun (WGS) entry which is preliminary data.</text>
</comment>
<dbReference type="Proteomes" id="UP000003900">
    <property type="component" value="Unassembled WGS sequence"/>
</dbReference>
<dbReference type="InterPro" id="IPR046953">
    <property type="entry name" value="Spore_GerAC-like_C"/>
</dbReference>
<dbReference type="GO" id="GO:0009847">
    <property type="term" value="P:spore germination"/>
    <property type="evidence" value="ECO:0007669"/>
    <property type="project" value="InterPro"/>
</dbReference>
<protein>
    <submittedName>
        <fullName evidence="10">Germination protein, Ger(X)C family</fullName>
    </submittedName>
</protein>